<dbReference type="EMBL" id="AP028679">
    <property type="protein sequence ID" value="BEQ17040.1"/>
    <property type="molecule type" value="Genomic_DNA"/>
</dbReference>
<dbReference type="PRINTS" id="PR00469">
    <property type="entry name" value="PNDRDTASEII"/>
</dbReference>
<feature type="domain" description="NADH:flavin oxidoreductase/NADH oxidase N-terminal" evidence="10">
    <location>
        <begin position="7"/>
        <end position="333"/>
    </location>
</feature>
<evidence type="ECO:0000256" key="6">
    <source>
        <dbReference type="ARBA" id="ARBA00022723"/>
    </source>
</evidence>
<dbReference type="Proteomes" id="UP001366166">
    <property type="component" value="Chromosome"/>
</dbReference>
<dbReference type="InterPro" id="IPR001155">
    <property type="entry name" value="OxRdtase_FMN_N"/>
</dbReference>
<reference evidence="13" key="1">
    <citation type="journal article" date="2023" name="Arch. Microbiol.">
        <title>Desulfoferula mesophilus gen. nov. sp. nov., a mesophilic sulfate-reducing bacterium isolated from a brackish lake sediment.</title>
        <authorList>
            <person name="Watanabe T."/>
            <person name="Yabe T."/>
            <person name="Tsuji J.M."/>
            <person name="Fukui M."/>
        </authorList>
    </citation>
    <scope>NUCLEOTIDE SEQUENCE [LARGE SCALE GENOMIC DNA]</scope>
    <source>
        <strain evidence="13">12FAK</strain>
    </source>
</reference>
<evidence type="ECO:0000259" key="11">
    <source>
        <dbReference type="Pfam" id="PF07992"/>
    </source>
</evidence>
<keyword evidence="5" id="KW-0288">FMN</keyword>
<dbReference type="Pfam" id="PF07992">
    <property type="entry name" value="Pyr_redox_2"/>
    <property type="match status" value="1"/>
</dbReference>
<evidence type="ECO:0000313" key="12">
    <source>
        <dbReference type="EMBL" id="BEQ17040.1"/>
    </source>
</evidence>
<evidence type="ECO:0000256" key="9">
    <source>
        <dbReference type="ARBA" id="ARBA00023014"/>
    </source>
</evidence>
<keyword evidence="13" id="KW-1185">Reference proteome</keyword>
<dbReference type="Gene3D" id="3.50.50.60">
    <property type="entry name" value="FAD/NAD(P)-binding domain"/>
    <property type="match status" value="1"/>
</dbReference>
<feature type="domain" description="FAD/NAD(P)-binding" evidence="11">
    <location>
        <begin position="382"/>
        <end position="643"/>
    </location>
</feature>
<keyword evidence="8" id="KW-0408">Iron</keyword>
<dbReference type="InterPro" id="IPR036188">
    <property type="entry name" value="FAD/NAD-bd_sf"/>
</dbReference>
<keyword evidence="7" id="KW-0560">Oxidoreductase</keyword>
<evidence type="ECO:0000256" key="3">
    <source>
        <dbReference type="ARBA" id="ARBA00011048"/>
    </source>
</evidence>
<dbReference type="KEGG" id="dmp:FAK_41060"/>
<name>A0AAU9EJY5_9BACT</name>
<dbReference type="GO" id="GO:0046872">
    <property type="term" value="F:metal ion binding"/>
    <property type="evidence" value="ECO:0007669"/>
    <property type="project" value="UniProtKB-KW"/>
</dbReference>
<evidence type="ECO:0000256" key="7">
    <source>
        <dbReference type="ARBA" id="ARBA00023002"/>
    </source>
</evidence>
<dbReference type="InterPro" id="IPR023753">
    <property type="entry name" value="FAD/NAD-binding_dom"/>
</dbReference>
<comment type="similarity">
    <text evidence="3">In the N-terminal section; belongs to the NADH:flavin oxidoreductase/NADH oxidase family.</text>
</comment>
<keyword evidence="4" id="KW-0285">Flavoprotein</keyword>
<dbReference type="AlphaFoldDB" id="A0AAU9EJY5"/>
<dbReference type="PANTHER" id="PTHR42917">
    <property type="entry name" value="2,4-DIENOYL-COA REDUCTASE"/>
    <property type="match status" value="1"/>
</dbReference>
<accession>A0AAU9EJY5</accession>
<dbReference type="Gene3D" id="3.20.20.70">
    <property type="entry name" value="Aldolase class I"/>
    <property type="match status" value="1"/>
</dbReference>
<evidence type="ECO:0000256" key="1">
    <source>
        <dbReference type="ARBA" id="ARBA00001917"/>
    </source>
</evidence>
<dbReference type="CDD" id="cd02803">
    <property type="entry name" value="OYE_like_FMN_family"/>
    <property type="match status" value="1"/>
</dbReference>
<comment type="cofactor">
    <cofactor evidence="1">
        <name>FMN</name>
        <dbReference type="ChEBI" id="CHEBI:58210"/>
    </cofactor>
</comment>
<organism evidence="12 13">
    <name type="scientific">Desulfoferula mesophila</name>
    <dbReference type="NCBI Taxonomy" id="3058419"/>
    <lineage>
        <taxon>Bacteria</taxon>
        <taxon>Pseudomonadati</taxon>
        <taxon>Thermodesulfobacteriota</taxon>
        <taxon>Desulfarculia</taxon>
        <taxon>Desulfarculales</taxon>
        <taxon>Desulfarculaceae</taxon>
        <taxon>Desulfoferula</taxon>
    </lineage>
</organism>
<evidence type="ECO:0000256" key="8">
    <source>
        <dbReference type="ARBA" id="ARBA00023004"/>
    </source>
</evidence>
<keyword evidence="6" id="KW-0479">Metal-binding</keyword>
<evidence type="ECO:0000256" key="2">
    <source>
        <dbReference type="ARBA" id="ARBA00001966"/>
    </source>
</evidence>
<dbReference type="RefSeq" id="WP_338603726.1">
    <property type="nucleotide sequence ID" value="NZ_AP028679.1"/>
</dbReference>
<evidence type="ECO:0000313" key="13">
    <source>
        <dbReference type="Proteomes" id="UP001366166"/>
    </source>
</evidence>
<dbReference type="InterPro" id="IPR051793">
    <property type="entry name" value="NADH:flavin_oxidoreductase"/>
</dbReference>
<dbReference type="PANTHER" id="PTHR42917:SF2">
    <property type="entry name" value="2,4-DIENOYL-COA REDUCTASE [(2E)-ENOYL-COA-PRODUCING]"/>
    <property type="match status" value="1"/>
</dbReference>
<proteinExistence type="inferred from homology"/>
<dbReference type="SUPFAM" id="SSF51905">
    <property type="entry name" value="FAD/NAD(P)-binding domain"/>
    <property type="match status" value="1"/>
</dbReference>
<dbReference type="GO" id="GO:0016491">
    <property type="term" value="F:oxidoreductase activity"/>
    <property type="evidence" value="ECO:0007669"/>
    <property type="project" value="UniProtKB-KW"/>
</dbReference>
<dbReference type="PRINTS" id="PR00368">
    <property type="entry name" value="FADPNR"/>
</dbReference>
<sequence length="669" mass="70625">MDRYPLLFEPITLNRLELKNRIVMPAMHLNYTPGGKVSDQLVAFYRERAAGGAGLIIVGGCVINEQAGGPIFISIKDDADVEGLSRLAQAAHAEGAAVGAQLYMAGAYAHAMLIGGQPVSASPHTSGFTKDECRALTLEEITQTQDDFASAARRAKDAGLDMVEILGSAGYLICQFLSPKINQREDEYGGSLENRMRFGLETIAKVRAAVGPDFCVGIRIAGNDFVPGSHTGDEAALFAKACEDAGVDMINVTGGWHETRVPQITQELPPGGFSYLARGVKWAVRSVPVAASNRMHSPELAEAVLARGDADLVCMGRPLLADPRLPAKAKTGHSELIRRCVACNQGCFDAIPQMKPVGCMVNPRAGREAKDTGPGKAERPQRVAVVGGGPGGCMAAITAARRGHHVVLFERAPELGGQIAWWNRPLMKTDFGSIPRWQKAQLTALGVELRLGTVATPEMVAELKPEAVVLASGATPTRPPIPGAELPHVLTAWELLQGKALARGRVVVIGGGAVGLETALYLARQGALTPEQSYFINLFGAETPEVVERLIAQGSHPVTVLEALPKMGAGIGRSTRWIVFGLLKRFGVTVHTKVQVKAIAEGSLTAVIDGQEQELEADTVVLATGTRPQAELASALQAQGLKVELVGDAAGEANALAAIAGGYRAGCRL</sequence>
<comment type="cofactor">
    <cofactor evidence="2">
        <name>[4Fe-4S] cluster</name>
        <dbReference type="ChEBI" id="CHEBI:49883"/>
    </cofactor>
</comment>
<dbReference type="InterPro" id="IPR013785">
    <property type="entry name" value="Aldolase_TIM"/>
</dbReference>
<evidence type="ECO:0000256" key="4">
    <source>
        <dbReference type="ARBA" id="ARBA00022630"/>
    </source>
</evidence>
<dbReference type="GO" id="GO:0051536">
    <property type="term" value="F:iron-sulfur cluster binding"/>
    <property type="evidence" value="ECO:0007669"/>
    <property type="project" value="UniProtKB-KW"/>
</dbReference>
<dbReference type="SUPFAM" id="SSF51395">
    <property type="entry name" value="FMN-linked oxidoreductases"/>
    <property type="match status" value="1"/>
</dbReference>
<dbReference type="Gene3D" id="3.40.50.720">
    <property type="entry name" value="NAD(P)-binding Rossmann-like Domain"/>
    <property type="match status" value="1"/>
</dbReference>
<gene>
    <name evidence="12" type="ORF">FAK_41060</name>
</gene>
<protein>
    <submittedName>
        <fullName evidence="12">Uncharacterized protein</fullName>
    </submittedName>
</protein>
<evidence type="ECO:0000259" key="10">
    <source>
        <dbReference type="Pfam" id="PF00724"/>
    </source>
</evidence>
<evidence type="ECO:0000256" key="5">
    <source>
        <dbReference type="ARBA" id="ARBA00022643"/>
    </source>
</evidence>
<keyword evidence="9" id="KW-0411">Iron-sulfur</keyword>
<dbReference type="GO" id="GO:0010181">
    <property type="term" value="F:FMN binding"/>
    <property type="evidence" value="ECO:0007669"/>
    <property type="project" value="InterPro"/>
</dbReference>
<dbReference type="Pfam" id="PF00724">
    <property type="entry name" value="Oxidored_FMN"/>
    <property type="match status" value="1"/>
</dbReference>